<sequence length="1059" mass="119650">MAKRSDFAQKLLDDLRLRKERMGLAQATQRPEPRAKDTHENSRWSFRGSGEAIGKKFNSKPMIGADNTRKTQSARNFTAPIAEAASKEIIPVARSGRPKHTTDMSRELTIAFRYGGKNLNWDLYSNSTNKGFILQQTSVNFRGREDRQQHSYISQIHIEEISKCAEKLNKILKACSNGIKLDRNSIEIGRELLRGAIDLEESLGMLASLQEASEYMVNPQRKQVRLLKEKEEDQASTAKAKQQMIVRRPRLSLNGIQSTLEDGREQEQATFFYTGKQTKPKSSKCTNDSMKMIYHSRSASCGPSLKPETPSSAIRNHSNSEEVRASSVSKAPTDTASSHNISSHTNYTRQPASHISSGHEKLRIPNVIAKLMGLEDLPPPKTESENNRIHKVIQSTQGTRTATNLRAIDEEINEEVHMATLTENSALKKEVRRKVLQEKESAMAWATKNFEVMKSKGKTNLKILKTASVSPVTKDSDKVLSKPERSDVDGKSKKLLEKELRTTNETGYKGKQNEKNAAKETQDLSFDLHNTLPKPFTHPHNEQINQDFPGRVRNAQTYAKGFSMQVYPLKHENDGRPMEPNVVQQSESKSKTTKKGQSTNKELESTNVIKSAPKRTKNTKSIHEIRSEKLISKTTGNTVNKRSSTYAIDKKQVKDPLRSSHLENITIRSTTPIEHQVDMKSQNANKWGRPLRVDSKFKKENVKSLVSSCKSLPPTRTQWNAKTGNVQEELKETTGSQSQNASDELHAQHIYIFQENTQEKASNDRAGEEIMSLDPTKLEQCLQEKAQTTSNDNPVMGDSMMPKEKFEATPTDTDSHETIIHAAHVRQPSENSMREDQETQFLDATMNPAPGSTDGMQWHISNCNSLKQNDQAVSNFDRKELLTDDEKHLRKILANSQLFLSNAQTLFNIKIPVSLIPEGKTECQDEQRKIALDSGFEVMRRKGRRQEISLLSTKEVSTATVRVRCMDDLIKELNNDLKSLEFSVLNEDCVDTSEFLHKMLERDIHDSNPDVNCMWDFSWKSLKFVSAEKNEVAKDMEKHVLNGLINDIVKDILNVSISA</sequence>
<proteinExistence type="predicted"/>
<gene>
    <name evidence="3" type="ORF">g.41080</name>
</gene>
<organism evidence="3">
    <name type="scientific">Anthurium amnicola</name>
    <dbReference type="NCBI Taxonomy" id="1678845"/>
    <lineage>
        <taxon>Eukaryota</taxon>
        <taxon>Viridiplantae</taxon>
        <taxon>Streptophyta</taxon>
        <taxon>Embryophyta</taxon>
        <taxon>Tracheophyta</taxon>
        <taxon>Spermatophyta</taxon>
        <taxon>Magnoliopsida</taxon>
        <taxon>Liliopsida</taxon>
        <taxon>Araceae</taxon>
        <taxon>Pothoideae</taxon>
        <taxon>Potheae</taxon>
        <taxon>Anthurium</taxon>
    </lineage>
</organism>
<dbReference type="PANTHER" id="PTHR34282:SF1">
    <property type="entry name" value="DUF3741 DOMAIN-CONTAINING PROTEIN"/>
    <property type="match status" value="1"/>
</dbReference>
<feature type="domain" description="DUF3741" evidence="2">
    <location>
        <begin position="361"/>
        <end position="379"/>
    </location>
</feature>
<dbReference type="EMBL" id="GDJX01018887">
    <property type="protein sequence ID" value="JAT49049.1"/>
    <property type="molecule type" value="Transcribed_RNA"/>
</dbReference>
<feature type="region of interest" description="Disordered" evidence="1">
    <location>
        <begin position="298"/>
        <end position="360"/>
    </location>
</feature>
<feature type="compositionally biased region" description="Basic and acidic residues" evidence="1">
    <location>
        <begin position="474"/>
        <end position="502"/>
    </location>
</feature>
<dbReference type="InterPro" id="IPR032795">
    <property type="entry name" value="DUF3741-assoc"/>
</dbReference>
<feature type="region of interest" description="Disordered" evidence="1">
    <location>
        <begin position="472"/>
        <end position="517"/>
    </location>
</feature>
<feature type="compositionally biased region" description="Basic and acidic residues" evidence="1">
    <location>
        <begin position="31"/>
        <end position="42"/>
    </location>
</feature>
<evidence type="ECO:0000256" key="1">
    <source>
        <dbReference type="SAM" id="MobiDB-lite"/>
    </source>
</evidence>
<feature type="compositionally biased region" description="Polar residues" evidence="1">
    <location>
        <begin position="326"/>
        <end position="356"/>
    </location>
</feature>
<dbReference type="PANTHER" id="PTHR34282">
    <property type="entry name" value="OS01G0228800 PROTEIN-RELATED"/>
    <property type="match status" value="1"/>
</dbReference>
<accession>A0A1D1Y332</accession>
<evidence type="ECO:0000313" key="3">
    <source>
        <dbReference type="EMBL" id="JAT49049.1"/>
    </source>
</evidence>
<evidence type="ECO:0000259" key="2">
    <source>
        <dbReference type="Pfam" id="PF14383"/>
    </source>
</evidence>
<reference evidence="3" key="1">
    <citation type="submission" date="2015-07" db="EMBL/GenBank/DDBJ databases">
        <title>Transcriptome Assembly of Anthurium amnicola.</title>
        <authorList>
            <person name="Suzuki J."/>
        </authorList>
    </citation>
    <scope>NUCLEOTIDE SEQUENCE</scope>
</reference>
<name>A0A1D1Y332_9ARAE</name>
<feature type="region of interest" description="Disordered" evidence="1">
    <location>
        <begin position="571"/>
        <end position="605"/>
    </location>
</feature>
<dbReference type="AlphaFoldDB" id="A0A1D1Y332"/>
<dbReference type="Pfam" id="PF14383">
    <property type="entry name" value="VARLMGL"/>
    <property type="match status" value="1"/>
</dbReference>
<feature type="region of interest" description="Disordered" evidence="1">
    <location>
        <begin position="22"/>
        <end position="74"/>
    </location>
</feature>
<protein>
    <recommendedName>
        <fullName evidence="2">DUF3741 domain-containing protein</fullName>
    </recommendedName>
</protein>